<name>A0A501VQI0_9BACT</name>
<dbReference type="EMBL" id="VFRQ01000019">
    <property type="protein sequence ID" value="TPE39993.1"/>
    <property type="molecule type" value="Genomic_DNA"/>
</dbReference>
<dbReference type="RefSeq" id="WP_140624127.1">
    <property type="nucleotide sequence ID" value="NZ_VFRQ01000019.1"/>
</dbReference>
<feature type="compositionally biased region" description="Polar residues" evidence="1">
    <location>
        <begin position="65"/>
        <end position="79"/>
    </location>
</feature>
<protein>
    <submittedName>
        <fullName evidence="2">Uncharacterized protein</fullName>
    </submittedName>
</protein>
<sequence>MPYLVIAYFKYKIQIAMRWNIRQPGTSEFVGRMTWYTKYENKQEVIMENKKDKTQETIRDLASKANAQPNPKDYSNTANIKGGVNKGQHGTKPTASQQHGQGAANKKDNK</sequence>
<proteinExistence type="predicted"/>
<feature type="region of interest" description="Disordered" evidence="1">
    <location>
        <begin position="62"/>
        <end position="110"/>
    </location>
</feature>
<evidence type="ECO:0000256" key="1">
    <source>
        <dbReference type="SAM" id="MobiDB-lite"/>
    </source>
</evidence>
<comment type="caution">
    <text evidence="2">The sequence shown here is derived from an EMBL/GenBank/DDBJ whole genome shotgun (WGS) entry which is preliminary data.</text>
</comment>
<dbReference type="OrthoDB" id="854042at2"/>
<feature type="compositionally biased region" description="Polar residues" evidence="1">
    <location>
        <begin position="91"/>
        <end position="100"/>
    </location>
</feature>
<evidence type="ECO:0000313" key="3">
    <source>
        <dbReference type="Proteomes" id="UP000316727"/>
    </source>
</evidence>
<accession>A0A501VQI0</accession>
<gene>
    <name evidence="2" type="ORF">FJM65_20500</name>
</gene>
<reference evidence="2 3" key="1">
    <citation type="submission" date="2019-06" db="EMBL/GenBank/DDBJ databases">
        <title>A novel bacterium of genus Pontibacter, isolated from marine sediment.</title>
        <authorList>
            <person name="Huang H."/>
            <person name="Mo K."/>
            <person name="Hu Y."/>
        </authorList>
    </citation>
    <scope>NUCLEOTIDE SEQUENCE [LARGE SCALE GENOMIC DNA]</scope>
    <source>
        <strain evidence="2 3">HB172049</strain>
    </source>
</reference>
<organism evidence="2 3">
    <name type="scientific">Pontibacter mangrovi</name>
    <dbReference type="NCBI Taxonomy" id="2589816"/>
    <lineage>
        <taxon>Bacteria</taxon>
        <taxon>Pseudomonadati</taxon>
        <taxon>Bacteroidota</taxon>
        <taxon>Cytophagia</taxon>
        <taxon>Cytophagales</taxon>
        <taxon>Hymenobacteraceae</taxon>
        <taxon>Pontibacter</taxon>
    </lineage>
</organism>
<dbReference type="Proteomes" id="UP000316727">
    <property type="component" value="Unassembled WGS sequence"/>
</dbReference>
<keyword evidence="3" id="KW-1185">Reference proteome</keyword>
<dbReference type="AlphaFoldDB" id="A0A501VQI0"/>
<evidence type="ECO:0000313" key="2">
    <source>
        <dbReference type="EMBL" id="TPE39993.1"/>
    </source>
</evidence>